<keyword evidence="1" id="KW-0732">Signal</keyword>
<dbReference type="Pfam" id="PF04402">
    <property type="entry name" value="SIMPL"/>
    <property type="match status" value="1"/>
</dbReference>
<dbReference type="PANTHER" id="PTHR34387:SF1">
    <property type="entry name" value="PERIPLASMIC IMMUNOGENIC PROTEIN"/>
    <property type="match status" value="1"/>
</dbReference>
<dbReference type="RefSeq" id="WP_123131869.1">
    <property type="nucleotide sequence ID" value="NZ_RJJE01000002.1"/>
</dbReference>
<dbReference type="InterPro" id="IPR052022">
    <property type="entry name" value="26kDa_periplasmic_antigen"/>
</dbReference>
<name>A0A3M9N4B3_9BACT</name>
<feature type="chain" id="PRO_5018024621" evidence="1">
    <location>
        <begin position="23"/>
        <end position="236"/>
    </location>
</feature>
<evidence type="ECO:0000256" key="1">
    <source>
        <dbReference type="SAM" id="SignalP"/>
    </source>
</evidence>
<evidence type="ECO:0000313" key="2">
    <source>
        <dbReference type="EMBL" id="RNI32569.1"/>
    </source>
</evidence>
<dbReference type="GO" id="GO:0006974">
    <property type="term" value="P:DNA damage response"/>
    <property type="evidence" value="ECO:0007669"/>
    <property type="project" value="TreeGrafter"/>
</dbReference>
<gene>
    <name evidence="2" type="ORF">EFA69_04420</name>
</gene>
<accession>A0A3M9N4B3</accession>
<reference evidence="2 3" key="1">
    <citation type="submission" date="2018-11" db="EMBL/GenBank/DDBJ databases">
        <title>Rufibacter latericius sp. nov., isolated from water in Baiyang Lake.</title>
        <authorList>
            <person name="Yang Y."/>
        </authorList>
    </citation>
    <scope>NUCLEOTIDE SEQUENCE [LARGE SCALE GENOMIC DNA]</scope>
    <source>
        <strain evidence="2 3">MCC P1</strain>
    </source>
</reference>
<evidence type="ECO:0000313" key="3">
    <source>
        <dbReference type="Proteomes" id="UP000271010"/>
    </source>
</evidence>
<proteinExistence type="predicted"/>
<dbReference type="OrthoDB" id="6021921at2"/>
<sequence length="236" mass="25637">MKTALAFASAFLLSFFVSSAQAQQNALPPLVTTSGVGEVRATPDQITFQTGVEIRAKTLEEARREADKRTTALISYLKKNGVEDKHVQTAYLSIQPIYSGEYGQTTPQSYMATRSISVTLTKLNKYDELMSGLYNAGANRVDGISYQSTQLKKHQEEARKKAVQEARQKAVSLASELGAKVGRPYQINEGGSNAPGPIMYKSMMVRQEAAMDGGGNTLALGELLITSTVEVSFILE</sequence>
<dbReference type="InterPro" id="IPR007497">
    <property type="entry name" value="SIMPL/DUF541"/>
</dbReference>
<dbReference type="AlphaFoldDB" id="A0A3M9N4B3"/>
<dbReference type="Gene3D" id="3.30.110.170">
    <property type="entry name" value="Protein of unknown function (DUF541), domain 1"/>
    <property type="match status" value="1"/>
</dbReference>
<dbReference type="EMBL" id="RJJE01000002">
    <property type="protein sequence ID" value="RNI32569.1"/>
    <property type="molecule type" value="Genomic_DNA"/>
</dbReference>
<dbReference type="PANTHER" id="PTHR34387">
    <property type="entry name" value="SLR1258 PROTEIN"/>
    <property type="match status" value="1"/>
</dbReference>
<dbReference type="Gene3D" id="3.30.70.2970">
    <property type="entry name" value="Protein of unknown function (DUF541), domain 2"/>
    <property type="match status" value="1"/>
</dbReference>
<comment type="caution">
    <text evidence="2">The sequence shown here is derived from an EMBL/GenBank/DDBJ whole genome shotgun (WGS) entry which is preliminary data.</text>
</comment>
<keyword evidence="3" id="KW-1185">Reference proteome</keyword>
<organism evidence="2 3">
    <name type="scientific">Rufibacter immobilis</name>
    <dbReference type="NCBI Taxonomy" id="1348778"/>
    <lineage>
        <taxon>Bacteria</taxon>
        <taxon>Pseudomonadati</taxon>
        <taxon>Bacteroidota</taxon>
        <taxon>Cytophagia</taxon>
        <taxon>Cytophagales</taxon>
        <taxon>Hymenobacteraceae</taxon>
        <taxon>Rufibacter</taxon>
    </lineage>
</organism>
<dbReference type="Proteomes" id="UP000271010">
    <property type="component" value="Unassembled WGS sequence"/>
</dbReference>
<protein>
    <submittedName>
        <fullName evidence="2">DUF541 domain-containing protein</fullName>
    </submittedName>
</protein>
<feature type="signal peptide" evidence="1">
    <location>
        <begin position="1"/>
        <end position="22"/>
    </location>
</feature>